<protein>
    <recommendedName>
        <fullName evidence="3">DDE Tnp4 domain-containing protein</fullName>
    </recommendedName>
</protein>
<dbReference type="AlphaFoldDB" id="A0A225VI38"/>
<dbReference type="Proteomes" id="UP000198211">
    <property type="component" value="Unassembled WGS sequence"/>
</dbReference>
<accession>A0A225VI38</accession>
<reference evidence="2" key="1">
    <citation type="submission" date="2017-03" db="EMBL/GenBank/DDBJ databases">
        <title>Phytopthora megakarya and P. palmivora, two closely related causual agents of cacao black pod achieved similar genome size and gene model numbers by different mechanisms.</title>
        <authorList>
            <person name="Ali S."/>
            <person name="Shao J."/>
            <person name="Larry D.J."/>
            <person name="Kronmiller B."/>
            <person name="Shen D."/>
            <person name="Strem M.D."/>
            <person name="Melnick R.L."/>
            <person name="Guiltinan M.J."/>
            <person name="Tyler B.M."/>
            <person name="Meinhardt L.W."/>
            <person name="Bailey B.A."/>
        </authorList>
    </citation>
    <scope>NUCLEOTIDE SEQUENCE [LARGE SCALE GENOMIC DNA]</scope>
    <source>
        <strain evidence="2">zdho120</strain>
    </source>
</reference>
<gene>
    <name evidence="1" type="ORF">PHMEG_00022693</name>
</gene>
<evidence type="ECO:0008006" key="3">
    <source>
        <dbReference type="Google" id="ProtNLM"/>
    </source>
</evidence>
<keyword evidence="2" id="KW-1185">Reference proteome</keyword>
<organism evidence="1 2">
    <name type="scientific">Phytophthora megakarya</name>
    <dbReference type="NCBI Taxonomy" id="4795"/>
    <lineage>
        <taxon>Eukaryota</taxon>
        <taxon>Sar</taxon>
        <taxon>Stramenopiles</taxon>
        <taxon>Oomycota</taxon>
        <taxon>Peronosporomycetes</taxon>
        <taxon>Peronosporales</taxon>
        <taxon>Peronosporaceae</taxon>
        <taxon>Phytophthora</taxon>
    </lineage>
</organism>
<evidence type="ECO:0000313" key="1">
    <source>
        <dbReference type="EMBL" id="OWZ05251.1"/>
    </source>
</evidence>
<name>A0A225VI38_9STRA</name>
<evidence type="ECO:0000313" key="2">
    <source>
        <dbReference type="Proteomes" id="UP000198211"/>
    </source>
</evidence>
<dbReference type="EMBL" id="NBNE01004533">
    <property type="protein sequence ID" value="OWZ05251.1"/>
    <property type="molecule type" value="Genomic_DNA"/>
</dbReference>
<proteinExistence type="predicted"/>
<dbReference type="OrthoDB" id="109201at2759"/>
<comment type="caution">
    <text evidence="1">The sequence shown here is derived from an EMBL/GenBank/DDBJ whole genome shotgun (WGS) entry which is preliminary data.</text>
</comment>
<sequence>MNDFYAFQRLQLSKKPFVIFQGPVLILMTPFNKAELVGRPDRGSYKFHVSHLRIRIEMVFGYYANKWRILKQLRSLDFVTVGLGYLRACVCLICASLKGV</sequence>